<gene>
    <name evidence="2" type="primary">LOC111124790</name>
</gene>
<keyword evidence="1" id="KW-1185">Reference proteome</keyword>
<dbReference type="GeneID" id="111124790"/>
<dbReference type="SMART" id="SM00248">
    <property type="entry name" value="ANK"/>
    <property type="match status" value="5"/>
</dbReference>
<organism evidence="1 2">
    <name type="scientific">Crassostrea virginica</name>
    <name type="common">Eastern oyster</name>
    <dbReference type="NCBI Taxonomy" id="6565"/>
    <lineage>
        <taxon>Eukaryota</taxon>
        <taxon>Metazoa</taxon>
        <taxon>Spiralia</taxon>
        <taxon>Lophotrochozoa</taxon>
        <taxon>Mollusca</taxon>
        <taxon>Bivalvia</taxon>
        <taxon>Autobranchia</taxon>
        <taxon>Pteriomorphia</taxon>
        <taxon>Ostreida</taxon>
        <taxon>Ostreoidea</taxon>
        <taxon>Ostreidae</taxon>
        <taxon>Crassostrea</taxon>
    </lineage>
</organism>
<dbReference type="Gene3D" id="1.25.40.20">
    <property type="entry name" value="Ankyrin repeat-containing domain"/>
    <property type="match status" value="3"/>
</dbReference>
<evidence type="ECO:0000313" key="2">
    <source>
        <dbReference type="RefSeq" id="XP_022323693.1"/>
    </source>
</evidence>
<reference evidence="1" key="1">
    <citation type="submission" date="2024-06" db="UniProtKB">
        <authorList>
            <consortium name="RefSeq"/>
        </authorList>
    </citation>
    <scope>NUCLEOTIDE SEQUENCE [LARGE SCALE GENOMIC DNA]</scope>
</reference>
<accession>A0A8B8D6E7</accession>
<evidence type="ECO:0000313" key="1">
    <source>
        <dbReference type="Proteomes" id="UP000694844"/>
    </source>
</evidence>
<dbReference type="RefSeq" id="XP_022323693.1">
    <property type="nucleotide sequence ID" value="XM_022467985.1"/>
</dbReference>
<dbReference type="KEGG" id="cvn:111124790"/>
<name>A0A8B8D6E7_CRAVI</name>
<dbReference type="Proteomes" id="UP000694844">
    <property type="component" value="Chromosome 1"/>
</dbReference>
<proteinExistence type="predicted"/>
<dbReference type="InterPro" id="IPR002110">
    <property type="entry name" value="Ankyrin_rpt"/>
</dbReference>
<protein>
    <submittedName>
        <fullName evidence="2">Uncharacterized protein LOC111124790</fullName>
    </submittedName>
</protein>
<dbReference type="SUPFAM" id="SSF48403">
    <property type="entry name" value="Ankyrin repeat"/>
    <property type="match status" value="2"/>
</dbReference>
<dbReference type="PANTHER" id="PTHR24172">
    <property type="entry name" value="ANK_REP_REGION DOMAIN-CONTAINING PROTEIN"/>
    <property type="match status" value="1"/>
</dbReference>
<sequence>MNLRKTKLFKTINTGTPKQVMGALWEYLKTGKDVNLRDEETGGNLLHLLVDHGENFSDPETVQAIYMLVCKDIDIDAQDNNGETGLHKVMRKTGTYRIMMALIRCGADTRILNNDGKSAEDVLLTEKPEGWEEMSHWYKKFKPGLWAALCEENPDRKVVQRLLRQWCRLTCVKNGKVVNIKTLVKDDIHKVDLLHMIEEFENQNEMCLALNAGFGFIVKSWVKQGIELLKDVDSNAKDYSYQHKYPEFPEVPRPILAAAWESNNYDAVDVLLEMEPDTRALWTDDAESKNPPKPLFFQMICGVTGPRDEKIVHRVLKGADLTARDREGHTILHKIIIHDRPENAAENTLRVAMSYGADISSRDCNGRTARDLAKKLQKEHYCKCIDEYVIKLVKDRRFEDIERLILHNYDHLLDITDSGNRTLVDIAKKYGTRQIHEVVKLTAAIQAYVKRIFQAVDEGSLDDVKKLLSCKRYCNVRDRCGRTLLHRAILKKQKALVKFLLGECPTHVTTGDTLDRTPLHYSYLFIPEEKAIIQTMIEKGALVKRKDAYGRLAEEMKVEKCGSREYEKIKKEIEDFDLNIYLSDSDFEQTFKKAIQDGDFETVKSLMSGLQAFGDVSRYSATLFDCVDHKQTEIAKYLITNGFKTDIYKQYQKCDPGDPMCAMMECGHSMTSLKERAMDKKCDEIVKLIEQVSLGKIKVQNAQQNGLSMYGV</sequence>
<dbReference type="PANTHER" id="PTHR24172:SF4">
    <property type="entry name" value="ANK_REP_REGION DOMAIN-CONTAINING PROTEIN"/>
    <property type="match status" value="1"/>
</dbReference>
<dbReference type="AlphaFoldDB" id="A0A8B8D6E7"/>
<reference evidence="2" key="2">
    <citation type="submission" date="2025-08" db="UniProtKB">
        <authorList>
            <consortium name="RefSeq"/>
        </authorList>
    </citation>
    <scope>IDENTIFICATION</scope>
    <source>
        <tissue evidence="2">Whole sample</tissue>
    </source>
</reference>
<dbReference type="Pfam" id="PF12796">
    <property type="entry name" value="Ank_2"/>
    <property type="match status" value="1"/>
</dbReference>
<dbReference type="InterPro" id="IPR036770">
    <property type="entry name" value="Ankyrin_rpt-contain_sf"/>
</dbReference>
<dbReference type="OrthoDB" id="432281at2759"/>